<dbReference type="Proteomes" id="UP000790377">
    <property type="component" value="Unassembled WGS sequence"/>
</dbReference>
<accession>A0ACB8ABY8</accession>
<dbReference type="EMBL" id="MU267701">
    <property type="protein sequence ID" value="KAH7910769.1"/>
    <property type="molecule type" value="Genomic_DNA"/>
</dbReference>
<protein>
    <submittedName>
        <fullName evidence="1">Uncharacterized protein</fullName>
    </submittedName>
</protein>
<evidence type="ECO:0000313" key="1">
    <source>
        <dbReference type="EMBL" id="KAH7910769.1"/>
    </source>
</evidence>
<evidence type="ECO:0000313" key="2">
    <source>
        <dbReference type="Proteomes" id="UP000790377"/>
    </source>
</evidence>
<proteinExistence type="predicted"/>
<reference evidence="1" key="1">
    <citation type="journal article" date="2021" name="New Phytol.">
        <title>Evolutionary innovations through gain and loss of genes in the ectomycorrhizal Boletales.</title>
        <authorList>
            <person name="Wu G."/>
            <person name="Miyauchi S."/>
            <person name="Morin E."/>
            <person name="Kuo A."/>
            <person name="Drula E."/>
            <person name="Varga T."/>
            <person name="Kohler A."/>
            <person name="Feng B."/>
            <person name="Cao Y."/>
            <person name="Lipzen A."/>
            <person name="Daum C."/>
            <person name="Hundley H."/>
            <person name="Pangilinan J."/>
            <person name="Johnson J."/>
            <person name="Barry K."/>
            <person name="LaButti K."/>
            <person name="Ng V."/>
            <person name="Ahrendt S."/>
            <person name="Min B."/>
            <person name="Choi I.G."/>
            <person name="Park H."/>
            <person name="Plett J.M."/>
            <person name="Magnuson J."/>
            <person name="Spatafora J.W."/>
            <person name="Nagy L.G."/>
            <person name="Henrissat B."/>
            <person name="Grigoriev I.V."/>
            <person name="Yang Z.L."/>
            <person name="Xu J."/>
            <person name="Martin F.M."/>
        </authorList>
    </citation>
    <scope>NUCLEOTIDE SEQUENCE</scope>
    <source>
        <strain evidence="1">ATCC 28755</strain>
    </source>
</reference>
<keyword evidence="2" id="KW-1185">Reference proteome</keyword>
<sequence length="415" mass="47033">MFNNASNIDASRSNFTENHSDQFNYLYGGVIHGNQSNYTNIYGNQILQNPSETFEPLRKASISTAAFDSAARYPPPICLAGTRMEILNRISSWIEAEGTQPICWLNGPAGSGKSAIAQRVAETYAEKNRLAASFFFSRREMQRSTTQHFFPTLSLQILKKFPSTRQSIAAALDEDDTVPTKFLREQMKKLVLEPLCAMTERPAFPVFIVIDSLDECDNEHLVIELITLLAQLIRESPQPFRLLFASRSESHIQKAFREPSILSMTLFLELVTFDAKEDIRLFMVRAFDGIYKNRHMLMDGVQHPWPPADELERLLQKASGLFIFAATVTKFVDSKHEDPRDRLQIILNDAPSTSGDTTFADIDTLYQDAIRISNNDDLTRRVLGVVRHVSNPLSIRALNIILSRYISTSPAFFRI</sequence>
<organism evidence="1 2">
    <name type="scientific">Hygrophoropsis aurantiaca</name>
    <dbReference type="NCBI Taxonomy" id="72124"/>
    <lineage>
        <taxon>Eukaryota</taxon>
        <taxon>Fungi</taxon>
        <taxon>Dikarya</taxon>
        <taxon>Basidiomycota</taxon>
        <taxon>Agaricomycotina</taxon>
        <taxon>Agaricomycetes</taxon>
        <taxon>Agaricomycetidae</taxon>
        <taxon>Boletales</taxon>
        <taxon>Coniophorineae</taxon>
        <taxon>Hygrophoropsidaceae</taxon>
        <taxon>Hygrophoropsis</taxon>
    </lineage>
</organism>
<gene>
    <name evidence="1" type="ORF">BJ138DRAFT_69979</name>
</gene>
<name>A0ACB8ABY8_9AGAM</name>
<comment type="caution">
    <text evidence="1">The sequence shown here is derived from an EMBL/GenBank/DDBJ whole genome shotgun (WGS) entry which is preliminary data.</text>
</comment>